<comment type="caution">
    <text evidence="1">The sequence shown here is derived from an EMBL/GenBank/DDBJ whole genome shotgun (WGS) entry which is preliminary data.</text>
</comment>
<dbReference type="Proteomes" id="UP000831701">
    <property type="component" value="Chromosome 23"/>
</dbReference>
<proteinExistence type="predicted"/>
<organism evidence="1 2">
    <name type="scientific">Scortum barcoo</name>
    <name type="common">barcoo grunter</name>
    <dbReference type="NCBI Taxonomy" id="214431"/>
    <lineage>
        <taxon>Eukaryota</taxon>
        <taxon>Metazoa</taxon>
        <taxon>Chordata</taxon>
        <taxon>Craniata</taxon>
        <taxon>Vertebrata</taxon>
        <taxon>Euteleostomi</taxon>
        <taxon>Actinopterygii</taxon>
        <taxon>Neopterygii</taxon>
        <taxon>Teleostei</taxon>
        <taxon>Neoteleostei</taxon>
        <taxon>Acanthomorphata</taxon>
        <taxon>Eupercaria</taxon>
        <taxon>Centrarchiformes</taxon>
        <taxon>Terapontoidei</taxon>
        <taxon>Terapontidae</taxon>
        <taxon>Scortum</taxon>
    </lineage>
</organism>
<protein>
    <submittedName>
        <fullName evidence="1">Uncharacterized protein</fullName>
    </submittedName>
</protein>
<name>A0ACB8VAC3_9TELE</name>
<reference evidence="1" key="1">
    <citation type="submission" date="2022-04" db="EMBL/GenBank/DDBJ databases">
        <title>Jade perch genome.</title>
        <authorList>
            <person name="Chao B."/>
        </authorList>
    </citation>
    <scope>NUCLEOTIDE SEQUENCE</scope>
    <source>
        <strain evidence="1">CB-2022</strain>
    </source>
</reference>
<evidence type="ECO:0000313" key="1">
    <source>
        <dbReference type="EMBL" id="KAI3352454.1"/>
    </source>
</evidence>
<dbReference type="EMBL" id="CM041553">
    <property type="protein sequence ID" value="KAI3352454.1"/>
    <property type="molecule type" value="Genomic_DNA"/>
</dbReference>
<gene>
    <name evidence="1" type="ORF">L3Q82_005407</name>
</gene>
<keyword evidence="2" id="KW-1185">Reference proteome</keyword>
<sequence>MTETIKLYNISIVNYKGSTARFWSMTQVTRRGIHQSVMTTNATRQSGTVCFTRKCFTDKDYYLGTSLCKQTVIATCGVVQDNGKTSSCRYRVPYIAPLNLTDTVSLNRPGSDNPVVLMPSSDGYGSLRQHVWVCGQRVYQSLRSGWCGTCYLAKLAGTLHHRSSNPHSFPYLLCYAQHYTPHREKRGTERIPQWQKGVWGFFPWWETVNNAFKIDEVALKLENLTAVVTSGFSALSLTVQGARNVALQNRIAMDMMFASQGGICHIIGTPTSPPIIPTSPTPSSPGILQFFLEYQDNNVLVEHYNYTGKLQKDRYREGLKPENIAFIVVCLLIVLENAIVLIAIWRNKKFHLPMYYLLGNLTLSDLLAGITYMANIIMSGPNTLKLTPLLWFLREGGVFITLAASVISLLAIAIERHVTMVTMRPYHGAKRGRMLALIGASWALAGFLGVLPILGWNCIHRLDQCSIVLPLYSKSYILFCVSVFSAVLLAIVVLYARVFRIVRTNTQRQRLGLSGSMRKGLARKSQKYIALLKTVTIVLGVFIACWLPLFLLLLLDFFCPTLSCRLLYKADYFLGVAMVNSLLNPIIYTLTSKDMRRAILRLLCRPCLMTKDGQVKKIGMPFLECSFSKTEVASQKLEGGPETTISSGNVVTTPSPIKALYPKIFNYTLESHTAAAFTIMNELRLERQLCDVTLRVRYKDLEAVDFVAHKVVLASSSPVFRAMFTNGLKECGMELVPIEGIHPKVMDRLIEFAYTASISVGEKCVIHVMNGAVMYQIDSVVKACCDFLVQQLDPSNAIGIANFAEQIGCTELHQKAREYIYMNFSQVATQEEFFNLSHCQLVTLISRDELNVRCESEVFQACVAWVRYDRENRRPYVQALLQAVRCHSLTPNFLQAQLQSLDWDPQCKDYLSQIFQDLTLHKPTKVISCRTPKVPQLIYTAGGYFRQSLSYLEAYNPCTGAWQRLADLQVPRSGLAACVISGLFYAVGGRNNAPDGNMDSNALDCYNPMNNCWLPCAPMSVPRNRIGVGVIDGMIYAVGGSHGCIHHNSVERYDPERDQWQLVAPMLTRRIGVGVAVINRLLYAVVGGVCSLGNHIFVMGGYDGTNQLNTVERYDVETDTWSFAASMRHRRSALGVTALHGRIYVMGGYDGNTFLDSVECYDPEKDTWSEVTHMTSGRSGVGVAVTMEPCQKELPECQKSERENGYQSSNSGCSPETTLCWKSILASAFTLALPLSHQCGAAARMIPVGEFRNLGSAQNSKFRVLKPWWDVFSEYLCVAMLMIGVFGCTLQLTQDKIACLPSHFTSPTPEVIDCSHIRNYRENETSQHTVVQPVTPVIQEVFGRKNNLDIHQYVFVNNYCYERFVHWYAKFFPYLVVIHTMIFMVASSFWFKFPGTSSKIDHFVTILGKCFDSPWTTRALSEVSEERGEEKLVSWRRNTMSKDPTDRWADDEETVGLLRSSSVKSNPEKKSPEPQSTLTVLDKKEGEQAKALFEKVKKFRTHVEESDLLYVMYVLQTSLKVFKFLLIIIYTTVLVPNIEIVVRCFVPPDLTGFDIYCCNHNKAHLFSKLAYCYICFVGVYGLLCIYTLYWLFHRPLKEYSFEHVRLEMGINDIPDVKNDFAFLLHLADQYDALYSKRFAVFLSEVSESHLHQLNLNYEWTAKKLRTRLSRNASNRLELHLLMLPGLPDTVFEILEVESLKLEQVKNVTIPASVAKLGSLQELSLIYCPAKLQLPALNYLKEHLNVLNLAIESLDEVPMWMYTLHGLEELHLNGPLTNEVSKNATLDSLRELRALRVLTLRSNLPKIPPSVVDVALQLQRLCIYNEGVKLQVFSSLKKLTNVVSLELVGCGLERIPSAVFSLTKLQELDLKENKLTTVEEILSLQHCSRLVTLRLWHNKITYIPEHISKLHTLETLDLSWNKLRKLPSRLFYCTRLRHLDVSHNQLTSLPAEVGILQSLQFFSAPFNSLETLPEELFSCKRLKTLVLGNNCLSFLSSRVANLAQLVRLEIKGNRLESLPVEIGDCPMLSLSGLIVDDGLLDLLPSDVRRSISQEKVVRDHNKCCYLQSHRNIQPYSNNK</sequence>
<evidence type="ECO:0000313" key="2">
    <source>
        <dbReference type="Proteomes" id="UP000831701"/>
    </source>
</evidence>
<accession>A0ACB8VAC3</accession>